<accession>A0A7D5L8N4</accession>
<dbReference type="Gene3D" id="1.10.490.110">
    <property type="entry name" value="Uncharacterized conserved protein DUF2267"/>
    <property type="match status" value="1"/>
</dbReference>
<dbReference type="InterPro" id="IPR038282">
    <property type="entry name" value="DUF2267_sf"/>
</dbReference>
<dbReference type="EMBL" id="CP058579">
    <property type="protein sequence ID" value="QLG60946.1"/>
    <property type="molecule type" value="Genomic_DNA"/>
</dbReference>
<dbReference type="Proteomes" id="UP000509626">
    <property type="component" value="Chromosome"/>
</dbReference>
<reference evidence="1 2" key="1">
    <citation type="submission" date="2020-06" db="EMBL/GenBank/DDBJ databases">
        <title>NJ-3-1, isolated from saline soil.</title>
        <authorList>
            <person name="Cui H.L."/>
            <person name="Shi X."/>
        </authorList>
    </citation>
    <scope>NUCLEOTIDE SEQUENCE [LARGE SCALE GENOMIC DNA]</scope>
    <source>
        <strain evidence="1 2">NJ-3-1</strain>
    </source>
</reference>
<proteinExistence type="predicted"/>
<evidence type="ECO:0000313" key="1">
    <source>
        <dbReference type="EMBL" id="QLG60946.1"/>
    </source>
</evidence>
<name>A0A7D5L8N4_9EURY</name>
<dbReference type="AlphaFoldDB" id="A0A7D5L8N4"/>
<organism evidence="1 2">
    <name type="scientific">Halorarum salinum</name>
    <dbReference type="NCBI Taxonomy" id="2743089"/>
    <lineage>
        <taxon>Archaea</taxon>
        <taxon>Methanobacteriati</taxon>
        <taxon>Methanobacteriota</taxon>
        <taxon>Stenosarchaea group</taxon>
        <taxon>Halobacteria</taxon>
        <taxon>Halobacteriales</taxon>
        <taxon>Haloferacaceae</taxon>
        <taxon>Halorarum</taxon>
    </lineage>
</organism>
<dbReference type="InterPro" id="IPR018727">
    <property type="entry name" value="DUF2267"/>
</dbReference>
<dbReference type="OrthoDB" id="212282at2157"/>
<protein>
    <submittedName>
        <fullName evidence="1">DUF2267 domain-containing protein</fullName>
    </submittedName>
</protein>
<keyword evidence="2" id="KW-1185">Reference proteome</keyword>
<dbReference type="GeneID" id="56036596"/>
<dbReference type="RefSeq" id="WP_179267531.1">
    <property type="nucleotide sequence ID" value="NZ_CP058579.1"/>
</dbReference>
<gene>
    <name evidence="1" type="ORF">HUG12_04015</name>
</gene>
<evidence type="ECO:0000313" key="2">
    <source>
        <dbReference type="Proteomes" id="UP000509626"/>
    </source>
</evidence>
<dbReference type="Pfam" id="PF10025">
    <property type="entry name" value="DUF2267"/>
    <property type="match status" value="1"/>
</dbReference>
<sequence>MDYDTFVGEVQNRARLPSREDALRATRITLEPLGRRVDEGVAGNLAAQLPEEIGRFLAEDDATESFEWDGFVDRVVEAGEYGPEDDRGEAVHHARVVLDVVDDAVTTGAIEDLRDQIAPADDWNELFALVDQEEKPVEGEQRSE</sequence>
<dbReference type="KEGG" id="halu:HUG12_04015"/>